<dbReference type="RefSeq" id="WP_147645312.1">
    <property type="nucleotide sequence ID" value="NZ_CABKVG010000006.1"/>
</dbReference>
<sequence>MTRVYYNKSLLLAALWPMLLIVVGSLYLLLDGADKIRDTFLFGVLNSPWLFYPVLVVIFVTFAEYSWLSLRKVVRKRPAIRWGSGGIALAKDSRVAWAAIERIEYRPHKKTPHILIHIDHPIAFIDMQVGERKAEAKRCFKKFNTPVAIACDELAVDAHDLYLALQSQHQQFLAEQCSKPSSCFSSPP</sequence>
<feature type="transmembrane region" description="Helical" evidence="1">
    <location>
        <begin position="50"/>
        <end position="68"/>
    </location>
</feature>
<keyword evidence="1" id="KW-1133">Transmembrane helix</keyword>
<evidence type="ECO:0000313" key="2">
    <source>
        <dbReference type="EMBL" id="UOO91002.1"/>
    </source>
</evidence>
<keyword evidence="1" id="KW-0472">Membrane</keyword>
<evidence type="ECO:0000256" key="1">
    <source>
        <dbReference type="SAM" id="Phobius"/>
    </source>
</evidence>
<keyword evidence="1" id="KW-0812">Transmembrane</keyword>
<protein>
    <submittedName>
        <fullName evidence="2">Uncharacterized protein</fullName>
    </submittedName>
</protein>
<reference evidence="2 3" key="1">
    <citation type="journal article" date="2022" name="Res Sq">
        <title>Evolution of multicellular longitudinally dividing oral cavity symbionts (Neisseriaceae).</title>
        <authorList>
            <person name="Nyongesa S."/>
            <person name="Weber P."/>
            <person name="Bernet E."/>
            <person name="Pullido F."/>
            <person name="Nieckarz M."/>
            <person name="Delaby M."/>
            <person name="Nieves C."/>
            <person name="Viehboeck T."/>
            <person name="Krause N."/>
            <person name="Rivera-Millot A."/>
            <person name="Nakamura A."/>
            <person name="Vischer N."/>
            <person name="VanNieuwenhze M."/>
            <person name="Brun Y."/>
            <person name="Cava F."/>
            <person name="Bulgheresi S."/>
            <person name="Veyrier F."/>
        </authorList>
    </citation>
    <scope>NUCLEOTIDE SEQUENCE [LARGE SCALE GENOMIC DNA]</scope>
    <source>
        <strain evidence="2 3">SN4</strain>
    </source>
</reference>
<keyword evidence="3" id="KW-1185">Reference proteome</keyword>
<accession>A0ABY4EC65</accession>
<gene>
    <name evidence="2" type="ORF">LVJ82_08575</name>
</gene>
<dbReference type="Proteomes" id="UP000832011">
    <property type="component" value="Chromosome"/>
</dbReference>
<proteinExistence type="predicted"/>
<organism evidence="2 3">
    <name type="scientific">Vitreoscilla massiliensis</name>
    <dbReference type="NCBI Taxonomy" id="1689272"/>
    <lineage>
        <taxon>Bacteria</taxon>
        <taxon>Pseudomonadati</taxon>
        <taxon>Pseudomonadota</taxon>
        <taxon>Betaproteobacteria</taxon>
        <taxon>Neisseriales</taxon>
        <taxon>Neisseriaceae</taxon>
        <taxon>Vitreoscilla</taxon>
    </lineage>
</organism>
<feature type="transmembrane region" description="Helical" evidence="1">
    <location>
        <begin position="12"/>
        <end position="30"/>
    </location>
</feature>
<name>A0ABY4EC65_9NEIS</name>
<dbReference type="EMBL" id="CP091511">
    <property type="protein sequence ID" value="UOO91002.1"/>
    <property type="molecule type" value="Genomic_DNA"/>
</dbReference>
<evidence type="ECO:0000313" key="3">
    <source>
        <dbReference type="Proteomes" id="UP000832011"/>
    </source>
</evidence>